<name>A0A451ASY0_9GAMM</name>
<sequence length="183" mass="20364">MLCRLSRPGIGKVRLAFCRIRFICENVGGDKQVKKKTMGRIIVPVKITNLFNEDKAIQCDMLVDTGAGALILPQAWKARLGDFQYAEPVELLMANGDVIRGETCWPVKIEIEGFRPVSNEAIFVDMDRKGNGVAGKNDQRNNGKGNDAEIYEPLLGYVILEQAQAAVDMLGHRLVPVKYIDMK</sequence>
<protein>
    <recommendedName>
        <fullName evidence="3">Aspartyl protease</fullName>
    </recommendedName>
</protein>
<proteinExistence type="predicted"/>
<reference evidence="2" key="1">
    <citation type="submission" date="2019-02" db="EMBL/GenBank/DDBJ databases">
        <authorList>
            <person name="Gruber-Vodicka R. H."/>
            <person name="Seah K. B. B."/>
        </authorList>
    </citation>
    <scope>NUCLEOTIDE SEQUENCE</scope>
    <source>
        <strain evidence="2">BECK_BY19</strain>
        <strain evidence="1">BECK_BY8</strain>
    </source>
</reference>
<evidence type="ECO:0000313" key="2">
    <source>
        <dbReference type="EMBL" id="VFK69158.1"/>
    </source>
</evidence>
<evidence type="ECO:0000313" key="1">
    <source>
        <dbReference type="EMBL" id="VFK57860.1"/>
    </source>
</evidence>
<gene>
    <name evidence="1" type="ORF">BECKUNK1418G_GA0071005_100133</name>
    <name evidence="2" type="ORF">BECKUNK1418H_GA0071006_10117</name>
</gene>
<accession>A0A451ASY0</accession>
<evidence type="ECO:0008006" key="3">
    <source>
        <dbReference type="Google" id="ProtNLM"/>
    </source>
</evidence>
<dbReference type="InterPro" id="IPR021109">
    <property type="entry name" value="Peptidase_aspartic_dom_sf"/>
</dbReference>
<dbReference type="EMBL" id="CAADGD010000011">
    <property type="protein sequence ID" value="VFK69158.1"/>
    <property type="molecule type" value="Genomic_DNA"/>
</dbReference>
<organism evidence="2">
    <name type="scientific">Candidatus Kentrum sp. UNK</name>
    <dbReference type="NCBI Taxonomy" id="2126344"/>
    <lineage>
        <taxon>Bacteria</taxon>
        <taxon>Pseudomonadati</taxon>
        <taxon>Pseudomonadota</taxon>
        <taxon>Gammaproteobacteria</taxon>
        <taxon>Candidatus Kentrum</taxon>
    </lineage>
</organism>
<dbReference type="EMBL" id="CAADFZ010000001">
    <property type="protein sequence ID" value="VFK57860.1"/>
    <property type="molecule type" value="Genomic_DNA"/>
</dbReference>
<dbReference type="Gene3D" id="2.40.70.10">
    <property type="entry name" value="Acid Proteases"/>
    <property type="match status" value="1"/>
</dbReference>
<dbReference type="AlphaFoldDB" id="A0A451ASY0"/>